<comment type="subcellular location">
    <subcellularLocation>
        <location evidence="1">Nucleus</location>
    </subcellularLocation>
</comment>
<comment type="similarity">
    <text evidence="2">Belongs to the JARID1 histone demethylase family.</text>
</comment>
<dbReference type="PANTHER" id="PTHR12549:SF11">
    <property type="entry name" value="LYSINE-SPECIFIC DEMETHYLASE JMJ25"/>
    <property type="match status" value="1"/>
</dbReference>
<organism evidence="6 7">
    <name type="scientific">Camellia sinensis</name>
    <name type="common">Tea plant</name>
    <name type="synonym">Thea sinensis</name>
    <dbReference type="NCBI Taxonomy" id="4442"/>
    <lineage>
        <taxon>Eukaryota</taxon>
        <taxon>Viridiplantae</taxon>
        <taxon>Streptophyta</taxon>
        <taxon>Embryophyta</taxon>
        <taxon>Tracheophyta</taxon>
        <taxon>Spermatophyta</taxon>
        <taxon>Magnoliopsida</taxon>
        <taxon>eudicotyledons</taxon>
        <taxon>Gunneridae</taxon>
        <taxon>Pentapetalae</taxon>
        <taxon>asterids</taxon>
        <taxon>Ericales</taxon>
        <taxon>Theaceae</taxon>
        <taxon>Camellia</taxon>
    </lineage>
</organism>
<dbReference type="PANTHER" id="PTHR12549">
    <property type="entry name" value="JMJC DOMAIN-CONTAINING HISTONE DEMETHYLATION PROTEIN"/>
    <property type="match status" value="1"/>
</dbReference>
<evidence type="ECO:0000313" key="6">
    <source>
        <dbReference type="EMBL" id="KAF5939498.1"/>
    </source>
</evidence>
<dbReference type="EMBL" id="JACBKZ010000011">
    <property type="protein sequence ID" value="KAF5939498.1"/>
    <property type="molecule type" value="Genomic_DNA"/>
</dbReference>
<dbReference type="GO" id="GO:0031490">
    <property type="term" value="F:chromatin DNA binding"/>
    <property type="evidence" value="ECO:0007669"/>
    <property type="project" value="TreeGrafter"/>
</dbReference>
<evidence type="ECO:0000256" key="5">
    <source>
        <dbReference type="SAM" id="MobiDB-lite"/>
    </source>
</evidence>
<feature type="region of interest" description="Disordered" evidence="5">
    <location>
        <begin position="86"/>
        <end position="114"/>
    </location>
</feature>
<evidence type="ECO:0000256" key="3">
    <source>
        <dbReference type="ARBA" id="ARBA00022723"/>
    </source>
</evidence>
<protein>
    <submittedName>
        <fullName evidence="6">Uncharacterized protein</fullName>
    </submittedName>
</protein>
<dbReference type="GO" id="GO:0006357">
    <property type="term" value="P:regulation of transcription by RNA polymerase II"/>
    <property type="evidence" value="ECO:0007669"/>
    <property type="project" value="TreeGrafter"/>
</dbReference>
<evidence type="ECO:0000256" key="1">
    <source>
        <dbReference type="ARBA" id="ARBA00004123"/>
    </source>
</evidence>
<reference evidence="7" key="1">
    <citation type="journal article" date="2020" name="Nat. Commun.">
        <title>Genome assembly of wild tea tree DASZ reveals pedigree and selection history of tea varieties.</title>
        <authorList>
            <person name="Zhang W."/>
            <person name="Zhang Y."/>
            <person name="Qiu H."/>
            <person name="Guo Y."/>
            <person name="Wan H."/>
            <person name="Zhang X."/>
            <person name="Scossa F."/>
            <person name="Alseekh S."/>
            <person name="Zhang Q."/>
            <person name="Wang P."/>
            <person name="Xu L."/>
            <person name="Schmidt M.H."/>
            <person name="Jia X."/>
            <person name="Li D."/>
            <person name="Zhu A."/>
            <person name="Guo F."/>
            <person name="Chen W."/>
            <person name="Ni D."/>
            <person name="Usadel B."/>
            <person name="Fernie A.R."/>
            <person name="Wen W."/>
        </authorList>
    </citation>
    <scope>NUCLEOTIDE SEQUENCE [LARGE SCALE GENOMIC DNA]</scope>
    <source>
        <strain evidence="7">cv. G240</strain>
    </source>
</reference>
<dbReference type="GO" id="GO:0000785">
    <property type="term" value="C:chromatin"/>
    <property type="evidence" value="ECO:0007669"/>
    <property type="project" value="TreeGrafter"/>
</dbReference>
<dbReference type="Proteomes" id="UP000593564">
    <property type="component" value="Unassembled WGS sequence"/>
</dbReference>
<dbReference type="GO" id="GO:0003712">
    <property type="term" value="F:transcription coregulator activity"/>
    <property type="evidence" value="ECO:0007669"/>
    <property type="project" value="TreeGrafter"/>
</dbReference>
<proteinExistence type="inferred from homology"/>
<name>A0A7J7GJE5_CAMSI</name>
<keyword evidence="4" id="KW-0539">Nucleus</keyword>
<dbReference type="GO" id="GO:0032454">
    <property type="term" value="F:histone H3K9 demethylase activity"/>
    <property type="evidence" value="ECO:0007669"/>
    <property type="project" value="InterPro"/>
</dbReference>
<evidence type="ECO:0000313" key="7">
    <source>
        <dbReference type="Proteomes" id="UP000593564"/>
    </source>
</evidence>
<dbReference type="GO" id="GO:0000118">
    <property type="term" value="C:histone deacetylase complex"/>
    <property type="evidence" value="ECO:0007669"/>
    <property type="project" value="TreeGrafter"/>
</dbReference>
<reference evidence="6 7" key="2">
    <citation type="submission" date="2020-07" db="EMBL/GenBank/DDBJ databases">
        <title>Genome assembly of wild tea tree DASZ reveals pedigree and selection history of tea varieties.</title>
        <authorList>
            <person name="Zhang W."/>
        </authorList>
    </citation>
    <scope>NUCLEOTIDE SEQUENCE [LARGE SCALE GENOMIC DNA]</scope>
    <source>
        <strain evidence="7">cv. G240</strain>
        <tissue evidence="6">Leaf</tissue>
    </source>
</reference>
<evidence type="ECO:0000256" key="4">
    <source>
        <dbReference type="ARBA" id="ARBA00023242"/>
    </source>
</evidence>
<sequence>MTTEKIYYGIKIICTLLTIYCKTFIVDFHRSCPNCSYLLCLTCCREIRDGHLQGGGKEVIFRYIDNGRSYLLGGDAFPVSSRNGVIQHSEGNKQQQGRRNKGGEEAKKGKKGKKRKQIERELSVFAPLISIREEIWIYLLAQAPQIMKSQLMSGKQIKMVAFVVLQRK</sequence>
<comment type="caution">
    <text evidence="6">The sequence shown here is derived from an EMBL/GenBank/DDBJ whole genome shotgun (WGS) entry which is preliminary data.</text>
</comment>
<dbReference type="AlphaFoldDB" id="A0A7J7GJE5"/>
<accession>A0A7J7GJE5</accession>
<evidence type="ECO:0000256" key="2">
    <source>
        <dbReference type="ARBA" id="ARBA00006801"/>
    </source>
</evidence>
<keyword evidence="7" id="KW-1185">Reference proteome</keyword>
<dbReference type="InterPro" id="IPR045109">
    <property type="entry name" value="LSDs-like"/>
</dbReference>
<gene>
    <name evidence="6" type="ORF">HYC85_023757</name>
</gene>
<dbReference type="GO" id="GO:0046872">
    <property type="term" value="F:metal ion binding"/>
    <property type="evidence" value="ECO:0007669"/>
    <property type="project" value="UniProtKB-KW"/>
</dbReference>
<keyword evidence="3" id="KW-0479">Metal-binding</keyword>